<feature type="domain" description="MCM C-terminal AAA(+) ATPase" evidence="13">
    <location>
        <begin position="230"/>
        <end position="424"/>
    </location>
</feature>
<feature type="region of interest" description="Disordered" evidence="12">
    <location>
        <begin position="1"/>
        <end position="43"/>
    </location>
</feature>
<evidence type="ECO:0000256" key="6">
    <source>
        <dbReference type="ARBA" id="ARBA00022806"/>
    </source>
</evidence>
<sequence length="757" mass="85310">MDDTDGMRSSPGGSQHGNSRDDIPMTDQTDDDPYDDEENDEGEFEMYRVQGTLREWVTRDEVRRFIAKKFKEFLLTYVNPKSDHGDFEYLRQINEMVSVNKCSLEIDYKQFIYIHPNIAIWLADAPQSVLEVMEEVANKIVFDLHPNYRKIHQNLWPFFQNSYSEVKVGSCPECQSKGPFTVNIEQTIYRNYQKLTLQESPGIVPAGRLPRYKEVILLNDLIDCARPGEEIIIKSIAPSIYGHEDIKTAIALAMFGGQEKNVEGKHRLRGDINVLLLGDPGTAKSQFLKYVEKTGQRAVYTTGKGASAVGLTAAVHKDPVTREWTLEGGALVLADRGICLIDEFDKMNDQDSRVSISKAGIVTSLQARCSVIAAANPIGGRYDSSKTFAQNVELTDPIISRFDILCVVKDVVDPVTDEMLAQFVVDSHCKSQPKGANFDDRSMANSQDDVQASTRQTDPEHGQGVPIAVRHIESMIRMSEAHARMHLRQHVTQEDVDMAIRVLLDSFISTQKFGVQKALQKSFKKYMIFKKDFNGIVLHLLRGLVKDALHFEEMVSGSTANLSHIDVKVEELQSKALDYGISDLKAFFNSTDFSSAHFELNEARVKPHSTSNPPTSAFMEDSNPINDLINKTNRLEFSNDTDSPTDSPNNPTHYSIIAKILSEKPLDNNAIKSTIIKAWGLPTKNPHKVMFVNKESARKIGNSIGRFIDTDLATEGHKWRKALRIRIEASVAEPLKDHTIFNYQENKRIILEIRRPD</sequence>
<dbReference type="InterPro" id="IPR018525">
    <property type="entry name" value="MCM_CS"/>
</dbReference>
<dbReference type="InterPro" id="IPR031327">
    <property type="entry name" value="MCM"/>
</dbReference>
<dbReference type="GO" id="GO:0005524">
    <property type="term" value="F:ATP binding"/>
    <property type="evidence" value="ECO:0007669"/>
    <property type="project" value="UniProtKB-KW"/>
</dbReference>
<evidence type="ECO:0000259" key="13">
    <source>
        <dbReference type="PROSITE" id="PS50051"/>
    </source>
</evidence>
<name>A0AAW2PQK4_9LAMI</name>
<evidence type="ECO:0000256" key="9">
    <source>
        <dbReference type="ARBA" id="ARBA00023242"/>
    </source>
</evidence>
<evidence type="ECO:0000256" key="2">
    <source>
        <dbReference type="ARBA" id="ARBA00012551"/>
    </source>
</evidence>
<dbReference type="PANTHER" id="PTHR11630:SF44">
    <property type="entry name" value="DNA REPLICATION LICENSING FACTOR MCM2"/>
    <property type="match status" value="1"/>
</dbReference>
<dbReference type="Pfam" id="PF17855">
    <property type="entry name" value="MCM_lid"/>
    <property type="match status" value="1"/>
</dbReference>
<keyword evidence="3" id="KW-0235">DNA replication</keyword>
<comment type="catalytic activity">
    <reaction evidence="10">
        <text>ATP + H2O = ADP + phosphate + H(+)</text>
        <dbReference type="Rhea" id="RHEA:13065"/>
        <dbReference type="ChEBI" id="CHEBI:15377"/>
        <dbReference type="ChEBI" id="CHEBI:15378"/>
        <dbReference type="ChEBI" id="CHEBI:30616"/>
        <dbReference type="ChEBI" id="CHEBI:43474"/>
        <dbReference type="ChEBI" id="CHEBI:456216"/>
        <dbReference type="EC" id="3.6.4.12"/>
    </reaction>
</comment>
<dbReference type="Pfam" id="PF00493">
    <property type="entry name" value="MCM"/>
    <property type="match status" value="1"/>
</dbReference>
<keyword evidence="6" id="KW-0347">Helicase</keyword>
<feature type="compositionally biased region" description="Polar residues" evidence="12">
    <location>
        <begin position="443"/>
        <end position="456"/>
    </location>
</feature>
<evidence type="ECO:0000256" key="4">
    <source>
        <dbReference type="ARBA" id="ARBA00022741"/>
    </source>
</evidence>
<evidence type="ECO:0000256" key="3">
    <source>
        <dbReference type="ARBA" id="ARBA00022705"/>
    </source>
</evidence>
<accession>A0AAW2PQK4</accession>
<dbReference type="SMART" id="SM00350">
    <property type="entry name" value="MCM"/>
    <property type="match status" value="1"/>
</dbReference>
<keyword evidence="7 11" id="KW-0067">ATP-binding</keyword>
<dbReference type="InterPro" id="IPR041562">
    <property type="entry name" value="MCM_lid"/>
</dbReference>
<dbReference type="PANTHER" id="PTHR11630">
    <property type="entry name" value="DNA REPLICATION LICENSING FACTOR MCM FAMILY MEMBER"/>
    <property type="match status" value="1"/>
</dbReference>
<evidence type="ECO:0000256" key="12">
    <source>
        <dbReference type="SAM" id="MobiDB-lite"/>
    </source>
</evidence>
<dbReference type="InterPro" id="IPR027417">
    <property type="entry name" value="P-loop_NTPase"/>
</dbReference>
<dbReference type="PROSITE" id="PS00847">
    <property type="entry name" value="MCM_1"/>
    <property type="match status" value="1"/>
</dbReference>
<evidence type="ECO:0000256" key="1">
    <source>
        <dbReference type="ARBA" id="ARBA00004123"/>
    </source>
</evidence>
<feature type="region of interest" description="Disordered" evidence="12">
    <location>
        <begin position="432"/>
        <end position="463"/>
    </location>
</feature>
<keyword evidence="4 11" id="KW-0547">Nucleotide-binding</keyword>
<dbReference type="InterPro" id="IPR001208">
    <property type="entry name" value="MCM_dom"/>
</dbReference>
<keyword evidence="5" id="KW-0378">Hydrolase</keyword>
<dbReference type="PRINTS" id="PR01657">
    <property type="entry name" value="MCMFAMILY"/>
</dbReference>
<dbReference type="GO" id="GO:0043138">
    <property type="term" value="F:3'-5' DNA helicase activity"/>
    <property type="evidence" value="ECO:0007669"/>
    <property type="project" value="TreeGrafter"/>
</dbReference>
<gene>
    <name evidence="14" type="ORF">Scaly_1507000</name>
</gene>
<feature type="compositionally biased region" description="Acidic residues" evidence="12">
    <location>
        <begin position="28"/>
        <end position="43"/>
    </location>
</feature>
<dbReference type="PROSITE" id="PS50051">
    <property type="entry name" value="MCM_2"/>
    <property type="match status" value="1"/>
</dbReference>
<dbReference type="EMBL" id="JACGWM010000008">
    <property type="protein sequence ID" value="KAL0358213.1"/>
    <property type="molecule type" value="Genomic_DNA"/>
</dbReference>
<evidence type="ECO:0000313" key="14">
    <source>
        <dbReference type="EMBL" id="KAL0358213.1"/>
    </source>
</evidence>
<dbReference type="GO" id="GO:1902975">
    <property type="term" value="P:mitotic DNA replication initiation"/>
    <property type="evidence" value="ECO:0007669"/>
    <property type="project" value="TreeGrafter"/>
</dbReference>
<comment type="similarity">
    <text evidence="11">Belongs to the MCM family.</text>
</comment>
<keyword evidence="9" id="KW-0539">Nucleus</keyword>
<dbReference type="GO" id="GO:0000727">
    <property type="term" value="P:double-strand break repair via break-induced replication"/>
    <property type="evidence" value="ECO:0007669"/>
    <property type="project" value="TreeGrafter"/>
</dbReference>
<proteinExistence type="inferred from homology"/>
<dbReference type="SUPFAM" id="SSF52540">
    <property type="entry name" value="P-loop containing nucleoside triphosphate hydrolases"/>
    <property type="match status" value="1"/>
</dbReference>
<dbReference type="InterPro" id="IPR012340">
    <property type="entry name" value="NA-bd_OB-fold"/>
</dbReference>
<dbReference type="Gene3D" id="3.30.1640.10">
    <property type="entry name" value="mini-chromosome maintenance (MCM) complex, chain A, domain 1"/>
    <property type="match status" value="1"/>
</dbReference>
<dbReference type="InterPro" id="IPR027925">
    <property type="entry name" value="MCM_N"/>
</dbReference>
<protein>
    <recommendedName>
        <fullName evidence="2">DNA helicase</fullName>
        <ecNumber evidence="2">3.6.4.12</ecNumber>
    </recommendedName>
</protein>
<organism evidence="14">
    <name type="scientific">Sesamum calycinum</name>
    <dbReference type="NCBI Taxonomy" id="2727403"/>
    <lineage>
        <taxon>Eukaryota</taxon>
        <taxon>Viridiplantae</taxon>
        <taxon>Streptophyta</taxon>
        <taxon>Embryophyta</taxon>
        <taxon>Tracheophyta</taxon>
        <taxon>Spermatophyta</taxon>
        <taxon>Magnoliopsida</taxon>
        <taxon>eudicotyledons</taxon>
        <taxon>Gunneridae</taxon>
        <taxon>Pentapetalae</taxon>
        <taxon>asterids</taxon>
        <taxon>lamiids</taxon>
        <taxon>Lamiales</taxon>
        <taxon>Pedaliaceae</taxon>
        <taxon>Sesamum</taxon>
    </lineage>
</organism>
<evidence type="ECO:0000256" key="11">
    <source>
        <dbReference type="RuleBase" id="RU004070"/>
    </source>
</evidence>
<dbReference type="SUPFAM" id="SSF50249">
    <property type="entry name" value="Nucleic acid-binding proteins"/>
    <property type="match status" value="1"/>
</dbReference>
<dbReference type="GO" id="GO:0016787">
    <property type="term" value="F:hydrolase activity"/>
    <property type="evidence" value="ECO:0007669"/>
    <property type="project" value="UniProtKB-KW"/>
</dbReference>
<reference evidence="14" key="1">
    <citation type="submission" date="2020-06" db="EMBL/GenBank/DDBJ databases">
        <authorList>
            <person name="Li T."/>
            <person name="Hu X."/>
            <person name="Zhang T."/>
            <person name="Song X."/>
            <person name="Zhang H."/>
            <person name="Dai N."/>
            <person name="Sheng W."/>
            <person name="Hou X."/>
            <person name="Wei L."/>
        </authorList>
    </citation>
    <scope>NUCLEOTIDE SEQUENCE</scope>
    <source>
        <strain evidence="14">KEN8</strain>
        <tissue evidence="14">Leaf</tissue>
    </source>
</reference>
<evidence type="ECO:0000256" key="10">
    <source>
        <dbReference type="ARBA" id="ARBA00047995"/>
    </source>
</evidence>
<dbReference type="Pfam" id="PF23669">
    <property type="entry name" value="WHD_MCM2"/>
    <property type="match status" value="1"/>
</dbReference>
<dbReference type="InterPro" id="IPR059098">
    <property type="entry name" value="WHD_MCM2"/>
</dbReference>
<dbReference type="AlphaFoldDB" id="A0AAW2PQK4"/>
<dbReference type="GO" id="GO:0017116">
    <property type="term" value="F:single-stranded DNA helicase activity"/>
    <property type="evidence" value="ECO:0007669"/>
    <property type="project" value="TreeGrafter"/>
</dbReference>
<comment type="subcellular location">
    <subcellularLocation>
        <location evidence="1">Nucleus</location>
    </subcellularLocation>
</comment>
<dbReference type="GO" id="GO:0000347">
    <property type="term" value="C:THO complex"/>
    <property type="evidence" value="ECO:0007669"/>
    <property type="project" value="UniProtKB-ARBA"/>
</dbReference>
<evidence type="ECO:0000256" key="5">
    <source>
        <dbReference type="ARBA" id="ARBA00022801"/>
    </source>
</evidence>
<keyword evidence="8 11" id="KW-0238">DNA-binding</keyword>
<dbReference type="GO" id="GO:0042555">
    <property type="term" value="C:MCM complex"/>
    <property type="evidence" value="ECO:0007669"/>
    <property type="project" value="TreeGrafter"/>
</dbReference>
<reference evidence="14" key="2">
    <citation type="journal article" date="2024" name="Plant">
        <title>Genomic evolution and insights into agronomic trait innovations of Sesamum species.</title>
        <authorList>
            <person name="Miao H."/>
            <person name="Wang L."/>
            <person name="Qu L."/>
            <person name="Liu H."/>
            <person name="Sun Y."/>
            <person name="Le M."/>
            <person name="Wang Q."/>
            <person name="Wei S."/>
            <person name="Zheng Y."/>
            <person name="Lin W."/>
            <person name="Duan Y."/>
            <person name="Cao H."/>
            <person name="Xiong S."/>
            <person name="Wang X."/>
            <person name="Wei L."/>
            <person name="Li C."/>
            <person name="Ma Q."/>
            <person name="Ju M."/>
            <person name="Zhao R."/>
            <person name="Li G."/>
            <person name="Mu C."/>
            <person name="Tian Q."/>
            <person name="Mei H."/>
            <person name="Zhang T."/>
            <person name="Gao T."/>
            <person name="Zhang H."/>
        </authorList>
    </citation>
    <scope>NUCLEOTIDE SEQUENCE</scope>
    <source>
        <strain evidence="14">KEN8</strain>
    </source>
</reference>
<dbReference type="FunFam" id="3.30.1640.10:FF:000008">
    <property type="entry name" value="DNA helicase"/>
    <property type="match status" value="1"/>
</dbReference>
<comment type="caution">
    <text evidence="14">The sequence shown here is derived from an EMBL/GenBank/DDBJ whole genome shotgun (WGS) entry which is preliminary data.</text>
</comment>
<dbReference type="EC" id="3.6.4.12" evidence="2"/>
<evidence type="ECO:0000256" key="8">
    <source>
        <dbReference type="ARBA" id="ARBA00023125"/>
    </source>
</evidence>
<dbReference type="Pfam" id="PF14551">
    <property type="entry name" value="MCM_N"/>
    <property type="match status" value="1"/>
</dbReference>
<dbReference type="Gene3D" id="3.40.50.300">
    <property type="entry name" value="P-loop containing nucleotide triphosphate hydrolases"/>
    <property type="match status" value="1"/>
</dbReference>
<dbReference type="GO" id="GO:0003697">
    <property type="term" value="F:single-stranded DNA binding"/>
    <property type="evidence" value="ECO:0007669"/>
    <property type="project" value="TreeGrafter"/>
</dbReference>
<evidence type="ECO:0000256" key="7">
    <source>
        <dbReference type="ARBA" id="ARBA00022840"/>
    </source>
</evidence>